<reference evidence="1 2" key="1">
    <citation type="submission" date="2020-08" db="EMBL/GenBank/DDBJ databases">
        <title>Sequencing the genomes of 1000 actinobacteria strains.</title>
        <authorList>
            <person name="Klenk H.-P."/>
        </authorList>
    </citation>
    <scope>NUCLEOTIDE SEQUENCE [LARGE SCALE GENOMIC DNA]</scope>
    <source>
        <strain evidence="1 2">DSM 41654</strain>
    </source>
</reference>
<gene>
    <name evidence="1" type="ORF">FHR34_001255</name>
</gene>
<organism evidence="1 2">
    <name type="scientific">Kitasatospora kifunensis</name>
    <name type="common">Streptomyces kifunensis</name>
    <dbReference type="NCBI Taxonomy" id="58351"/>
    <lineage>
        <taxon>Bacteria</taxon>
        <taxon>Bacillati</taxon>
        <taxon>Actinomycetota</taxon>
        <taxon>Actinomycetes</taxon>
        <taxon>Kitasatosporales</taxon>
        <taxon>Streptomycetaceae</taxon>
        <taxon>Kitasatospora</taxon>
    </lineage>
</organism>
<dbReference type="EMBL" id="JACHJV010000001">
    <property type="protein sequence ID" value="MBB4922262.1"/>
    <property type="molecule type" value="Genomic_DNA"/>
</dbReference>
<proteinExistence type="predicted"/>
<evidence type="ECO:0000313" key="1">
    <source>
        <dbReference type="EMBL" id="MBB4922262.1"/>
    </source>
</evidence>
<dbReference type="AlphaFoldDB" id="A0A7W7QYR1"/>
<sequence>MPVSRANKIAINARRAKLVEYRRKKIPYSQFYEELGYSSVNEATKDFKRTLEESIARQDGSVELYREEQLQELEYLAEEAHKILREVHYVVATSGKVALDPNTDQPLIDHAPKLQAIDRLLRILDRVAKLRGTEQIRVEVLTIDAIDAEIQRLSRDLAALGDEAGEAPPVEAADC</sequence>
<evidence type="ECO:0000313" key="2">
    <source>
        <dbReference type="Proteomes" id="UP000540506"/>
    </source>
</evidence>
<dbReference type="RefSeq" id="WP_184934464.1">
    <property type="nucleotide sequence ID" value="NZ_JACHJV010000001.1"/>
</dbReference>
<keyword evidence="2" id="KW-1185">Reference proteome</keyword>
<accession>A0A7W7QYR1</accession>
<comment type="caution">
    <text evidence="1">The sequence shown here is derived from an EMBL/GenBank/DDBJ whole genome shotgun (WGS) entry which is preliminary data.</text>
</comment>
<protein>
    <submittedName>
        <fullName evidence="1">Uncharacterized protein</fullName>
    </submittedName>
</protein>
<name>A0A7W7QYR1_KITKI</name>
<dbReference type="Proteomes" id="UP000540506">
    <property type="component" value="Unassembled WGS sequence"/>
</dbReference>